<evidence type="ECO:0008006" key="3">
    <source>
        <dbReference type="Google" id="ProtNLM"/>
    </source>
</evidence>
<dbReference type="InterPro" id="IPR012348">
    <property type="entry name" value="RNR-like"/>
</dbReference>
<dbReference type="GO" id="GO:0016491">
    <property type="term" value="F:oxidoreductase activity"/>
    <property type="evidence" value="ECO:0007669"/>
    <property type="project" value="InterPro"/>
</dbReference>
<dbReference type="Proteomes" id="UP000613208">
    <property type="component" value="Unassembled WGS sequence"/>
</dbReference>
<evidence type="ECO:0000313" key="1">
    <source>
        <dbReference type="EMBL" id="GFO85027.1"/>
    </source>
</evidence>
<dbReference type="InterPro" id="IPR009078">
    <property type="entry name" value="Ferritin-like_SF"/>
</dbReference>
<organism evidence="1 2">
    <name type="scientific">Anaerostipes butyraticus</name>
    <dbReference type="NCBI Taxonomy" id="645466"/>
    <lineage>
        <taxon>Bacteria</taxon>
        <taxon>Bacillati</taxon>
        <taxon>Bacillota</taxon>
        <taxon>Clostridia</taxon>
        <taxon>Lachnospirales</taxon>
        <taxon>Lachnospiraceae</taxon>
        <taxon>Anaerostipes</taxon>
    </lineage>
</organism>
<proteinExistence type="predicted"/>
<keyword evidence="2" id="KW-1185">Reference proteome</keyword>
<evidence type="ECO:0000313" key="2">
    <source>
        <dbReference type="Proteomes" id="UP000613208"/>
    </source>
</evidence>
<name>A0A916VDH1_9FIRM</name>
<reference evidence="1" key="1">
    <citation type="submission" date="2020-06" db="EMBL/GenBank/DDBJ databases">
        <title>Characterization of fructooligosaccharide metabolism and fructooligosaccharide-degrading enzymes in human commensal butyrate producers.</title>
        <authorList>
            <person name="Tanno H."/>
            <person name="Fujii T."/>
            <person name="Hirano K."/>
            <person name="Maeno S."/>
            <person name="Tonozuka T."/>
            <person name="Sakamoto M."/>
            <person name="Ohkuma M."/>
            <person name="Tochio T."/>
            <person name="Endo A."/>
        </authorList>
    </citation>
    <scope>NUCLEOTIDE SEQUENCE</scope>
    <source>
        <strain evidence="1">JCM 17466</strain>
    </source>
</reference>
<dbReference type="SUPFAM" id="SSF47240">
    <property type="entry name" value="Ferritin-like"/>
    <property type="match status" value="1"/>
</dbReference>
<dbReference type="RefSeq" id="WP_201310725.1">
    <property type="nucleotide sequence ID" value="NZ_BLYI01000027.1"/>
</dbReference>
<comment type="caution">
    <text evidence="1">The sequence shown here is derived from an EMBL/GenBank/DDBJ whole genome shotgun (WGS) entry which is preliminary data.</text>
</comment>
<gene>
    <name evidence="1" type="ORF">ANBU17_13740</name>
</gene>
<dbReference type="AlphaFoldDB" id="A0A916VDH1"/>
<dbReference type="Gene3D" id="1.10.620.20">
    <property type="entry name" value="Ribonucleotide Reductase, subunit A"/>
    <property type="match status" value="1"/>
</dbReference>
<protein>
    <recommendedName>
        <fullName evidence="3">Ferritin-like domain-containing protein</fullName>
    </recommendedName>
</protein>
<accession>A0A916VDH1</accession>
<dbReference type="EMBL" id="BLYI01000027">
    <property type="protein sequence ID" value="GFO85027.1"/>
    <property type="molecule type" value="Genomic_DNA"/>
</dbReference>
<sequence>MMIITRSKMSQFHYNDWIRYFKKNNEHRLNIDFSKESILMPEDRILIQPSIRAFQRGEASEGRNLMRLAEIFAVKTGEKDYKEAVRWFIKEENGHSSYLKKFMDYYRIRPSTKSHLDYIFRAFRKLGSLKCEVTVLAAAEIIALTYYDALSKSIDSPALKSICRQMLHDELPHIIFQSYTLSHFPVRLRDKIFRIVLMGCTAVSVWAAFHEVYRAGGYNFRKYMWGNFNYLKQSIELSQKSQWKEA</sequence>